<evidence type="ECO:0000256" key="7">
    <source>
        <dbReference type="ARBA" id="ARBA00023065"/>
    </source>
</evidence>
<dbReference type="PANTHER" id="PTHR12263">
    <property type="entry name" value="VACUOLAR ATP SYNTHASE SUBUNIT H"/>
    <property type="match status" value="1"/>
</dbReference>
<gene>
    <name evidence="11" type="ORF">CAEBREN_09351</name>
    <name evidence="10" type="ORF">CAEBREN_15780</name>
</gene>
<dbReference type="InterPro" id="IPR008389">
    <property type="entry name" value="ATPase_V0-cplx_e1/e2_su"/>
</dbReference>
<sequence length="88" mass="9904">MGILIPLVSVSAFWAIIGFGGPWIVPKGPNRGIIQLMIVMTAVCCWMFWIMVFLHQLNPLIGPQINVKTIRWISEKWGNADPSKLIDN</sequence>
<evidence type="ECO:0000256" key="3">
    <source>
        <dbReference type="ARBA" id="ARBA00022448"/>
    </source>
</evidence>
<keyword evidence="12" id="KW-1185">Reference proteome</keyword>
<evidence type="ECO:0000256" key="9">
    <source>
        <dbReference type="PIRNR" id="PIRNR038097"/>
    </source>
</evidence>
<keyword evidence="4 9" id="KW-0812">Transmembrane</keyword>
<dbReference type="GO" id="GO:0046961">
    <property type="term" value="F:proton-transporting ATPase activity, rotational mechanism"/>
    <property type="evidence" value="ECO:0007669"/>
    <property type="project" value="InterPro"/>
</dbReference>
<feature type="transmembrane region" description="Helical" evidence="9">
    <location>
        <begin position="32"/>
        <end position="54"/>
    </location>
</feature>
<keyword evidence="8 9" id="KW-0472">Membrane</keyword>
<reference evidence="10" key="1">
    <citation type="submission" date="2010-07" db="EMBL/GenBank/DDBJ databases">
        <authorList>
            <consortium name="The Caenorhabditis brenneri Sequencing and Analysis Consortium"/>
            <person name="Wilson R.K."/>
        </authorList>
    </citation>
    <scope>NUCLEOTIDE SEQUENCE</scope>
    <source>
        <strain evidence="10">PB2801</strain>
    </source>
</reference>
<reference evidence="10" key="3">
    <citation type="submission" date="2011-07" db="EMBL/GenBank/DDBJ databases">
        <authorList>
            <consortium name="WormBase Consortium"/>
        </authorList>
    </citation>
    <scope>NUCLEOTIDE SEQUENCE [LARGE SCALE GENOMIC DNA]</scope>
    <source>
        <strain evidence="10">PB2801</strain>
    </source>
</reference>
<dbReference type="GO" id="GO:0033181">
    <property type="term" value="C:plasma membrane proton-transporting V-type ATPase complex"/>
    <property type="evidence" value="ECO:0007669"/>
    <property type="project" value="TreeGrafter"/>
</dbReference>
<dbReference type="GO" id="GO:0012505">
    <property type="term" value="C:endomembrane system"/>
    <property type="evidence" value="ECO:0007669"/>
    <property type="project" value="UniProtKB-SubCell"/>
</dbReference>
<comment type="subcellular location">
    <subcellularLocation>
        <location evidence="1">Endomembrane system</location>
        <topology evidence="1">Multi-pass membrane protein</topology>
    </subcellularLocation>
    <subcellularLocation>
        <location evidence="9">Membrane</location>
        <topology evidence="9">Multi-pass membrane protein</topology>
    </subcellularLocation>
</comment>
<evidence type="ECO:0000256" key="2">
    <source>
        <dbReference type="ARBA" id="ARBA00008328"/>
    </source>
</evidence>
<dbReference type="EMBL" id="GL379967">
    <property type="protein sequence ID" value="EGT39309.1"/>
    <property type="molecule type" value="Genomic_DNA"/>
</dbReference>
<evidence type="ECO:0000256" key="5">
    <source>
        <dbReference type="ARBA" id="ARBA00022781"/>
    </source>
</evidence>
<protein>
    <recommendedName>
        <fullName evidence="9">V-type proton ATPase subunit</fullName>
    </recommendedName>
</protein>
<dbReference type="Proteomes" id="UP000008068">
    <property type="component" value="Unassembled WGS sequence"/>
</dbReference>
<dbReference type="OMA" id="SWNMPIK"/>
<keyword evidence="6 9" id="KW-1133">Transmembrane helix</keyword>
<dbReference type="HOGENOM" id="CLU_170555_0_0_1"/>
<evidence type="ECO:0000256" key="6">
    <source>
        <dbReference type="ARBA" id="ARBA00022989"/>
    </source>
</evidence>
<dbReference type="FunCoup" id="G0NWY0">
    <property type="interactions" value="1558"/>
</dbReference>
<proteinExistence type="inferred from homology"/>
<comment type="similarity">
    <text evidence="2 9">Belongs to the V-ATPase e1/e2 subunit family.</text>
</comment>
<dbReference type="PIRSF" id="PIRSF038097">
    <property type="entry name" value="V-ATP_synth_e1/e2"/>
    <property type="match status" value="1"/>
</dbReference>
<comment type="function">
    <text evidence="9">Subunit of the V0 complex of vacuolar(H+)-ATPase (V-ATPase), a multisubunit enzyme composed of a peripheral complex (V1) that hydrolyzes ATP and a membrane integral complex (V0) that translocates protons. V-ATPase is responsible for acidifying and maintaining the pH of intracellular compartments and in some cell types, is targeted to the plasma membrane, where it is responsible for acidifying the extracellular environment.</text>
</comment>
<organism evidence="12">
    <name type="scientific">Caenorhabditis brenneri</name>
    <name type="common">Nematode worm</name>
    <dbReference type="NCBI Taxonomy" id="135651"/>
    <lineage>
        <taxon>Eukaryota</taxon>
        <taxon>Metazoa</taxon>
        <taxon>Ecdysozoa</taxon>
        <taxon>Nematoda</taxon>
        <taxon>Chromadorea</taxon>
        <taxon>Rhabditida</taxon>
        <taxon>Rhabditina</taxon>
        <taxon>Rhabditomorpha</taxon>
        <taxon>Rhabditoidea</taxon>
        <taxon>Rhabditidae</taxon>
        <taxon>Peloderinae</taxon>
        <taxon>Caenorhabditis</taxon>
    </lineage>
</organism>
<reference evidence="12" key="2">
    <citation type="submission" date="2011-07" db="EMBL/GenBank/DDBJ databases">
        <authorList>
            <consortium name="Caenorhabditis brenneri Sequencing and Analysis Consortium"/>
            <person name="Wilson R.K."/>
        </authorList>
    </citation>
    <scope>NUCLEOTIDE SEQUENCE [LARGE SCALE GENOMIC DNA]</scope>
    <source>
        <strain evidence="12">PB2801</strain>
    </source>
</reference>
<dbReference type="eggNOG" id="KOG3500">
    <property type="taxonomic scope" value="Eukaryota"/>
</dbReference>
<evidence type="ECO:0000256" key="8">
    <source>
        <dbReference type="ARBA" id="ARBA00023136"/>
    </source>
</evidence>
<evidence type="ECO:0000313" key="10">
    <source>
        <dbReference type="EMBL" id="EGT39309.1"/>
    </source>
</evidence>
<evidence type="ECO:0000313" key="12">
    <source>
        <dbReference type="Proteomes" id="UP000008068"/>
    </source>
</evidence>
<dbReference type="PANTHER" id="PTHR12263:SF0">
    <property type="entry name" value="V-TYPE PROTON ATPASE SUBUNIT"/>
    <property type="match status" value="1"/>
</dbReference>
<dbReference type="GO" id="GO:0033179">
    <property type="term" value="C:proton-transporting V-type ATPase, V0 domain"/>
    <property type="evidence" value="ECO:0007669"/>
    <property type="project" value="UniProtKB-UniRule"/>
</dbReference>
<feature type="transmembrane region" description="Helical" evidence="9">
    <location>
        <begin position="7"/>
        <end position="26"/>
    </location>
</feature>
<dbReference type="InterPro" id="IPR017385">
    <property type="entry name" value="ATPase_V0-cplx_e1/e2_su_met"/>
</dbReference>
<keyword evidence="5 9" id="KW-0375">Hydrogen ion transport</keyword>
<dbReference type="OrthoDB" id="1508846at2759"/>
<evidence type="ECO:0000256" key="4">
    <source>
        <dbReference type="ARBA" id="ARBA00022692"/>
    </source>
</evidence>
<evidence type="ECO:0000256" key="1">
    <source>
        <dbReference type="ARBA" id="ARBA00004127"/>
    </source>
</evidence>
<comment type="subunit">
    <text evidence="9">V-ATPase is a heteromultimeric enzyme made up of two complexes: the ATP-hydrolytic V1 complex and the proton translocation V0 complex.</text>
</comment>
<dbReference type="Pfam" id="PF05493">
    <property type="entry name" value="ATP_synt_H"/>
    <property type="match status" value="1"/>
</dbReference>
<dbReference type="STRING" id="135651.G0NWY0"/>
<evidence type="ECO:0000313" key="11">
    <source>
        <dbReference type="EMBL" id="EGT52846.1"/>
    </source>
</evidence>
<keyword evidence="7 9" id="KW-0406">Ion transport</keyword>
<dbReference type="AlphaFoldDB" id="G0NWY0"/>
<dbReference type="EMBL" id="GL380311">
    <property type="protein sequence ID" value="EGT52846.1"/>
    <property type="molecule type" value="Genomic_DNA"/>
</dbReference>
<name>G0NWY0_CAEBE</name>
<keyword evidence="3 9" id="KW-0813">Transport</keyword>
<accession>G0NWY0</accession>